<dbReference type="Proteomes" id="UP000093561">
    <property type="component" value="Unassembled WGS sequence"/>
</dbReference>
<dbReference type="AlphaFoldDB" id="A0AAF5PH20"/>
<sequence length="54" mass="6450">MYILDYELERGIVVEIKENFTNTPTWSWWCSGIITFCHQITGILSLIRCLQREK</sequence>
<keyword evidence="1" id="KW-0812">Transmembrane</keyword>
<keyword evidence="1" id="KW-1133">Transmembrane helix</keyword>
<feature type="transmembrane region" description="Helical" evidence="1">
    <location>
        <begin position="26"/>
        <end position="47"/>
    </location>
</feature>
<reference evidence="2" key="2">
    <citation type="journal article" date="2016" name="Mol. Ecol.">
        <title>Population genomics of the filarial nematode parasite Wuchereria bancrofti from mosquitoes.</title>
        <authorList>
            <person name="Small S.T."/>
            <person name="Reimer L.J."/>
            <person name="Tisch D.J."/>
            <person name="King C.L."/>
            <person name="Christensen B.M."/>
            <person name="Siba P.M."/>
            <person name="Kazura J.W."/>
            <person name="Serre D."/>
            <person name="Zimmerman P.A."/>
        </authorList>
    </citation>
    <scope>NUCLEOTIDE SEQUENCE</scope>
    <source>
        <strain evidence="2">pt0022</strain>
    </source>
</reference>
<proteinExistence type="predicted"/>
<evidence type="ECO:0000313" key="3">
    <source>
        <dbReference type="WBParaSite" id="mrna-Wban_00573"/>
    </source>
</evidence>
<accession>A0AAF5PH20</accession>
<evidence type="ECO:0000256" key="1">
    <source>
        <dbReference type="SAM" id="Phobius"/>
    </source>
</evidence>
<protein>
    <submittedName>
        <fullName evidence="3">Uncharacterized protein</fullName>
    </submittedName>
</protein>
<keyword evidence="1" id="KW-0472">Membrane</keyword>
<name>A0AAF5PH20_WUCBA</name>
<reference evidence="3" key="3">
    <citation type="submission" date="2024-02" db="UniProtKB">
        <authorList>
            <consortium name="WormBaseParasite"/>
        </authorList>
    </citation>
    <scope>IDENTIFICATION</scope>
    <source>
        <strain evidence="3">pt0022</strain>
    </source>
</reference>
<dbReference type="WBParaSite" id="mrna-Wban_00573">
    <property type="protein sequence ID" value="mrna-Wban_00573"/>
    <property type="gene ID" value="Wban_00573"/>
</dbReference>
<organism evidence="2 3">
    <name type="scientific">Wuchereria bancrofti</name>
    <dbReference type="NCBI Taxonomy" id="6293"/>
    <lineage>
        <taxon>Eukaryota</taxon>
        <taxon>Metazoa</taxon>
        <taxon>Ecdysozoa</taxon>
        <taxon>Nematoda</taxon>
        <taxon>Chromadorea</taxon>
        <taxon>Rhabditida</taxon>
        <taxon>Spirurina</taxon>
        <taxon>Spiruromorpha</taxon>
        <taxon>Filarioidea</taxon>
        <taxon>Onchocercidae</taxon>
        <taxon>Wuchereria</taxon>
    </lineage>
</organism>
<reference evidence="2" key="1">
    <citation type="submission" date="2015-03" db="EMBL/GenBank/DDBJ databases">
        <title>Wuchereria bancrofti Genome Sequencing Papua New Guinea Strain.</title>
        <authorList>
            <person name="Small S.T."/>
            <person name="Serre D."/>
            <person name="Zimmerman P.A."/>
        </authorList>
    </citation>
    <scope>NUCLEOTIDE SEQUENCE [LARGE SCALE GENOMIC DNA]</scope>
    <source>
        <strain evidence="2">pt0022</strain>
    </source>
</reference>
<evidence type="ECO:0000313" key="2">
    <source>
        <dbReference type="Proteomes" id="UP000093561"/>
    </source>
</evidence>